<dbReference type="AlphaFoldDB" id="A0A157RCE0"/>
<dbReference type="InterPro" id="IPR002347">
    <property type="entry name" value="SDR_fam"/>
</dbReference>
<protein>
    <submittedName>
        <fullName evidence="3">Short chain dehydrogenase</fullName>
        <ecNumber evidence="3">1.-.-.-</ecNumber>
        <ecNumber evidence="3">1.1.1.47</ecNumber>
    </submittedName>
</protein>
<dbReference type="KEGG" id="btrm:SAMEA390648701521"/>
<name>A0A157RCE0_9BORD</name>
<dbReference type="PRINTS" id="PR00080">
    <property type="entry name" value="SDRFAMILY"/>
</dbReference>
<keyword evidence="2 3" id="KW-0560">Oxidoreductase</keyword>
<dbReference type="Proteomes" id="UP000076825">
    <property type="component" value="Chromosome 1"/>
</dbReference>
<dbReference type="FunFam" id="3.40.50.720:FF:000084">
    <property type="entry name" value="Short-chain dehydrogenase reductase"/>
    <property type="match status" value="1"/>
</dbReference>
<dbReference type="EMBL" id="LT546645">
    <property type="protein sequence ID" value="SAI68787.1"/>
    <property type="molecule type" value="Genomic_DNA"/>
</dbReference>
<dbReference type="GeneID" id="56591189"/>
<dbReference type="GO" id="GO:0047936">
    <property type="term" value="F:glucose 1-dehydrogenase [NAD(P)+] activity"/>
    <property type="evidence" value="ECO:0007669"/>
    <property type="project" value="UniProtKB-EC"/>
</dbReference>
<dbReference type="CDD" id="cd05233">
    <property type="entry name" value="SDR_c"/>
    <property type="match status" value="1"/>
</dbReference>
<dbReference type="SUPFAM" id="SSF51735">
    <property type="entry name" value="NAD(P)-binding Rossmann-fold domains"/>
    <property type="match status" value="1"/>
</dbReference>
<dbReference type="RefSeq" id="WP_025513863.1">
    <property type="nucleotide sequence ID" value="NZ_CP016340.1"/>
</dbReference>
<dbReference type="Gene3D" id="3.40.50.720">
    <property type="entry name" value="NAD(P)-binding Rossmann-like Domain"/>
    <property type="match status" value="1"/>
</dbReference>
<dbReference type="OrthoDB" id="20590at2"/>
<evidence type="ECO:0000313" key="4">
    <source>
        <dbReference type="Proteomes" id="UP000076825"/>
    </source>
</evidence>
<accession>A0A157RCE0</accession>
<proteinExistence type="inferred from homology"/>
<dbReference type="EC" id="1.-.-.-" evidence="3"/>
<evidence type="ECO:0000256" key="2">
    <source>
        <dbReference type="ARBA" id="ARBA00023002"/>
    </source>
</evidence>
<comment type="similarity">
    <text evidence="1">Belongs to the short-chain dehydrogenases/reductases (SDR) family.</text>
</comment>
<dbReference type="PRINTS" id="PR00081">
    <property type="entry name" value="GDHRDH"/>
</dbReference>
<gene>
    <name evidence="3" type="ORF">SAMEA3906487_01521</name>
</gene>
<organism evidence="3 4">
    <name type="scientific">Bordetella trematum</name>
    <dbReference type="NCBI Taxonomy" id="123899"/>
    <lineage>
        <taxon>Bacteria</taxon>
        <taxon>Pseudomonadati</taxon>
        <taxon>Pseudomonadota</taxon>
        <taxon>Betaproteobacteria</taxon>
        <taxon>Burkholderiales</taxon>
        <taxon>Alcaligenaceae</taxon>
        <taxon>Bordetella</taxon>
    </lineage>
</organism>
<keyword evidence="4" id="KW-1185">Reference proteome</keyword>
<dbReference type="PANTHER" id="PTHR43639">
    <property type="entry name" value="OXIDOREDUCTASE, SHORT-CHAIN DEHYDROGENASE/REDUCTASE FAMILY (AFU_ORTHOLOGUE AFUA_5G02870)"/>
    <property type="match status" value="1"/>
</dbReference>
<dbReference type="PROSITE" id="PS00061">
    <property type="entry name" value="ADH_SHORT"/>
    <property type="match status" value="1"/>
</dbReference>
<dbReference type="PATRIC" id="fig|123899.6.peg.1500"/>
<evidence type="ECO:0000313" key="3">
    <source>
        <dbReference type="EMBL" id="SAI68787.1"/>
    </source>
</evidence>
<dbReference type="InterPro" id="IPR036291">
    <property type="entry name" value="NAD(P)-bd_dom_sf"/>
</dbReference>
<dbReference type="PANTHER" id="PTHR43639:SF1">
    <property type="entry name" value="SHORT-CHAIN DEHYDROGENASE_REDUCTASE FAMILY PROTEIN"/>
    <property type="match status" value="1"/>
</dbReference>
<dbReference type="Pfam" id="PF13561">
    <property type="entry name" value="adh_short_C2"/>
    <property type="match status" value="1"/>
</dbReference>
<dbReference type="eggNOG" id="COG0300">
    <property type="taxonomic scope" value="Bacteria"/>
</dbReference>
<sequence>MSQPLRPGTVIITGGSRGIGAETVVLCAQAGYDVLFTYVANHERAAQLVQRCADLPGRVQAMQADARDTARAGEVLQRALQLGRLAGLVNNVGITSRIGSFLDLDMAVARDVMEVNVIGLMALCQICVRHWVEGGQRGSIVNLSSLAAASGAPHEYIHYAGSKGAVEAFTLGLAREFAARGIRANVVSPGTTETEIHASSGEPGRAQRVAARLPMQRVAQAQEVAQAVLWLLSQQASYVSGTVLKVTGAA</sequence>
<evidence type="ECO:0000256" key="1">
    <source>
        <dbReference type="ARBA" id="ARBA00006484"/>
    </source>
</evidence>
<dbReference type="STRING" id="123899.SAMEA3906487_01521"/>
<dbReference type="EC" id="1.1.1.47" evidence="3"/>
<reference evidence="3 4" key="1">
    <citation type="submission" date="2016-04" db="EMBL/GenBank/DDBJ databases">
        <authorList>
            <consortium name="Pathogen Informatics"/>
        </authorList>
    </citation>
    <scope>NUCLEOTIDE SEQUENCE [LARGE SCALE GENOMIC DNA]</scope>
    <source>
        <strain evidence="3 4">H044680328</strain>
    </source>
</reference>
<dbReference type="InterPro" id="IPR020904">
    <property type="entry name" value="Sc_DH/Rdtase_CS"/>
</dbReference>